<accession>A0A447ISW1</accession>
<evidence type="ECO:0000313" key="1">
    <source>
        <dbReference type="EMBL" id="VDS10591.1"/>
    </source>
</evidence>
<sequence length="273" mass="30046">MVRPFVTAAVAIAPFPSAFDNTPGPSSVYSVRLSDGLMLQTNGAQMIFTDALQKAEPAMAALATAIENVIPKLQSNAETYAAAVIPAKQRDEIERSVVPLYRRALYAGVERIEKNAKSTAKFETPPPVKDAVLDQAVRDEFRPLTKAEKLKALRDWPIESIYAVHRVGREAFGLSADEYEAALNRIRAANLTASDNLKTAFVKRPTLNDPIAFGSDENAIEDYVQAALVTWANQREMIDDMRTELKQVVQFTSVVCEMPLKDAWTLLSGETDA</sequence>
<reference evidence="1 2" key="1">
    <citation type="submission" date="2018-12" db="EMBL/GenBank/DDBJ databases">
        <authorList>
            <person name="Criscuolo A."/>
        </authorList>
    </citation>
    <scope>NUCLEOTIDE SEQUENCE [LARGE SCALE GENOMIC DNA]</scope>
    <source>
        <strain evidence="1">ACIP1116241</strain>
    </source>
</reference>
<dbReference type="EMBL" id="UZWE01000068">
    <property type="protein sequence ID" value="VDS10591.1"/>
    <property type="molecule type" value="Genomic_DNA"/>
</dbReference>
<gene>
    <name evidence="1" type="ORF">PARHAE_03807</name>
</gene>
<dbReference type="RefSeq" id="WP_126156143.1">
    <property type="nucleotide sequence ID" value="NZ_UZWE01000068.1"/>
</dbReference>
<organism evidence="1 2">
    <name type="scientific">Paracoccus haematequi</name>
    <dbReference type="NCBI Taxonomy" id="2491866"/>
    <lineage>
        <taxon>Bacteria</taxon>
        <taxon>Pseudomonadati</taxon>
        <taxon>Pseudomonadota</taxon>
        <taxon>Alphaproteobacteria</taxon>
        <taxon>Rhodobacterales</taxon>
        <taxon>Paracoccaceae</taxon>
        <taxon>Paracoccus</taxon>
    </lineage>
</organism>
<evidence type="ECO:0000313" key="2">
    <source>
        <dbReference type="Proteomes" id="UP000270743"/>
    </source>
</evidence>
<dbReference type="AlphaFoldDB" id="A0A447ISW1"/>
<name>A0A447ISW1_9RHOB</name>
<dbReference type="Proteomes" id="UP000270743">
    <property type="component" value="Unassembled WGS sequence"/>
</dbReference>
<keyword evidence="2" id="KW-1185">Reference proteome</keyword>
<proteinExistence type="predicted"/>
<protein>
    <submittedName>
        <fullName evidence="1">Uncharacterized protein</fullName>
    </submittedName>
</protein>